<dbReference type="EMBL" id="OBEB01000009">
    <property type="protein sequence ID" value="SNY59337.1"/>
    <property type="molecule type" value="Genomic_DNA"/>
</dbReference>
<dbReference type="AlphaFoldDB" id="A0A285JHP7"/>
<evidence type="ECO:0000256" key="7">
    <source>
        <dbReference type="ARBA" id="ARBA00022989"/>
    </source>
</evidence>
<dbReference type="OrthoDB" id="5730913at2"/>
<keyword evidence="3" id="KW-1003">Cell membrane</keyword>
<reference evidence="12" key="1">
    <citation type="submission" date="2017-09" db="EMBL/GenBank/DDBJ databases">
        <authorList>
            <person name="Varghese N."/>
            <person name="Submissions S."/>
        </authorList>
    </citation>
    <scope>NUCLEOTIDE SEQUENCE [LARGE SCALE GENOMIC DNA]</scope>
    <source>
        <strain evidence="12">CGMCC 1.12461</strain>
    </source>
</reference>
<dbReference type="PROSITE" id="PS00409">
    <property type="entry name" value="PROKAR_NTER_METHYL"/>
    <property type="match status" value="1"/>
</dbReference>
<dbReference type="SUPFAM" id="SSF54523">
    <property type="entry name" value="Pili subunits"/>
    <property type="match status" value="1"/>
</dbReference>
<keyword evidence="7 10" id="KW-1133">Transmembrane helix</keyword>
<evidence type="ECO:0000256" key="5">
    <source>
        <dbReference type="ARBA" id="ARBA00022519"/>
    </source>
</evidence>
<evidence type="ECO:0000256" key="1">
    <source>
        <dbReference type="ARBA" id="ARBA00004377"/>
    </source>
</evidence>
<dbReference type="InterPro" id="IPR049875">
    <property type="entry name" value="TypeII_GspH"/>
</dbReference>
<evidence type="ECO:0000256" key="9">
    <source>
        <dbReference type="ARBA" id="ARBA00030775"/>
    </source>
</evidence>
<dbReference type="Proteomes" id="UP000219353">
    <property type="component" value="Unassembled WGS sequence"/>
</dbReference>
<keyword evidence="6 10" id="KW-0812">Transmembrane</keyword>
<name>A0A285JHP7_9GAMM</name>
<dbReference type="NCBIfam" id="TIGR01708">
    <property type="entry name" value="typeII_sec_gspH"/>
    <property type="match status" value="1"/>
</dbReference>
<evidence type="ECO:0000256" key="4">
    <source>
        <dbReference type="ARBA" id="ARBA00022481"/>
    </source>
</evidence>
<dbReference type="Gene3D" id="3.55.40.10">
    <property type="entry name" value="minor pseudopilin epsh domain"/>
    <property type="match status" value="1"/>
</dbReference>
<evidence type="ECO:0000256" key="6">
    <source>
        <dbReference type="ARBA" id="ARBA00022692"/>
    </source>
</evidence>
<dbReference type="InterPro" id="IPR002416">
    <property type="entry name" value="T2SS_protein-GspH"/>
</dbReference>
<dbReference type="Pfam" id="PF07963">
    <property type="entry name" value="N_methyl"/>
    <property type="match status" value="1"/>
</dbReference>
<dbReference type="RefSeq" id="WP_097112772.1">
    <property type="nucleotide sequence ID" value="NZ_OBEB01000009.1"/>
</dbReference>
<comment type="subcellular location">
    <subcellularLocation>
        <location evidence="1">Cell inner membrane</location>
        <topology evidence="1">Single-pass membrane protein</topology>
    </subcellularLocation>
</comment>
<evidence type="ECO:0000256" key="8">
    <source>
        <dbReference type="ARBA" id="ARBA00023136"/>
    </source>
</evidence>
<keyword evidence="12" id="KW-1185">Reference proteome</keyword>
<accession>A0A285JHP7</accession>
<evidence type="ECO:0000256" key="3">
    <source>
        <dbReference type="ARBA" id="ARBA00022475"/>
    </source>
</evidence>
<dbReference type="InterPro" id="IPR045584">
    <property type="entry name" value="Pilin-like"/>
</dbReference>
<sequence length="195" mass="22316">MPTLLLRRLRQTGFTLLEVMLVMLLIALLATTVVLNFSGDSPEQRLTKETERFQQVFQFIAETAMLKQQEWGLVLQEDSYSFVYFDGEKWLQADEPKAAEPYELAEDIRLQLELEGLPGAELSLLSQLNWQQDDEFENSDSEQPPVLPQVFILSSGEVSPFRLMFQLGERLEQVSQTVGTDFTIPLTRSEVIAVR</sequence>
<dbReference type="PRINTS" id="PR00885">
    <property type="entry name" value="BCTERIALGSPH"/>
</dbReference>
<proteinExistence type="predicted"/>
<evidence type="ECO:0000313" key="12">
    <source>
        <dbReference type="Proteomes" id="UP000219353"/>
    </source>
</evidence>
<dbReference type="NCBIfam" id="TIGR02532">
    <property type="entry name" value="IV_pilin_GFxxxE"/>
    <property type="match status" value="1"/>
</dbReference>
<evidence type="ECO:0000313" key="11">
    <source>
        <dbReference type="EMBL" id="SNY59337.1"/>
    </source>
</evidence>
<dbReference type="GO" id="GO:0015628">
    <property type="term" value="P:protein secretion by the type II secretion system"/>
    <property type="evidence" value="ECO:0007669"/>
    <property type="project" value="InterPro"/>
</dbReference>
<protein>
    <recommendedName>
        <fullName evidence="2">Type II secretion system protein H</fullName>
    </recommendedName>
    <alternativeName>
        <fullName evidence="9">General secretion pathway protein H</fullName>
    </alternativeName>
</protein>
<evidence type="ECO:0000256" key="2">
    <source>
        <dbReference type="ARBA" id="ARBA00021549"/>
    </source>
</evidence>
<keyword evidence="4" id="KW-0488">Methylation</keyword>
<evidence type="ECO:0000256" key="10">
    <source>
        <dbReference type="SAM" id="Phobius"/>
    </source>
</evidence>
<dbReference type="GO" id="GO:0005886">
    <property type="term" value="C:plasma membrane"/>
    <property type="evidence" value="ECO:0007669"/>
    <property type="project" value="UniProtKB-SubCell"/>
</dbReference>
<feature type="transmembrane region" description="Helical" evidence="10">
    <location>
        <begin position="12"/>
        <end position="35"/>
    </location>
</feature>
<organism evidence="11 12">
    <name type="scientific">Arsukibacterium tuosuense</name>
    <dbReference type="NCBI Taxonomy" id="1323745"/>
    <lineage>
        <taxon>Bacteria</taxon>
        <taxon>Pseudomonadati</taxon>
        <taxon>Pseudomonadota</taxon>
        <taxon>Gammaproteobacteria</taxon>
        <taxon>Chromatiales</taxon>
        <taxon>Chromatiaceae</taxon>
        <taxon>Arsukibacterium</taxon>
    </lineage>
</organism>
<gene>
    <name evidence="11" type="ORF">SAMN06297280_3580</name>
</gene>
<keyword evidence="8 10" id="KW-0472">Membrane</keyword>
<keyword evidence="5" id="KW-0997">Cell inner membrane</keyword>
<dbReference type="GO" id="GO:0015627">
    <property type="term" value="C:type II protein secretion system complex"/>
    <property type="evidence" value="ECO:0007669"/>
    <property type="project" value="InterPro"/>
</dbReference>
<dbReference type="InterPro" id="IPR012902">
    <property type="entry name" value="N_methyl_site"/>
</dbReference>